<feature type="region of interest" description="Disordered" evidence="9">
    <location>
        <begin position="206"/>
        <end position="249"/>
    </location>
</feature>
<keyword evidence="2" id="KW-0479">Metal-binding</keyword>
<dbReference type="EMBL" id="JACKWZ010000003">
    <property type="protein sequence ID" value="KAF9424290.1"/>
    <property type="molecule type" value="Genomic_DNA"/>
</dbReference>
<evidence type="ECO:0000256" key="8">
    <source>
        <dbReference type="PROSITE-ProRule" id="PRU00027"/>
    </source>
</evidence>
<keyword evidence="3 8" id="KW-0863">Zinc-finger</keyword>
<dbReference type="GO" id="GO:0008270">
    <property type="term" value="F:zinc ion binding"/>
    <property type="evidence" value="ECO:0007669"/>
    <property type="project" value="UniProtKB-KW"/>
</dbReference>
<dbReference type="SUPFAM" id="SSF140996">
    <property type="entry name" value="Hermes dimerisation domain"/>
    <property type="match status" value="1"/>
</dbReference>
<reference evidence="12" key="1">
    <citation type="submission" date="2020-08" db="EMBL/GenBank/DDBJ databases">
        <title>Spodoptera exigua strain:BAW_Kor-Di-RS1 Genome sequencing and assembly.</title>
        <authorList>
            <person name="Kim J."/>
            <person name="Nam H.Y."/>
            <person name="Kwon M."/>
            <person name="Choi J.H."/>
            <person name="Cho S.R."/>
            <person name="Kim G.-H."/>
        </authorList>
    </citation>
    <scope>NUCLEOTIDE SEQUENCE</scope>
    <source>
        <strain evidence="12">BAW_Kor-Di-RS1</strain>
        <tissue evidence="12">Whole-body</tissue>
    </source>
</reference>
<feature type="compositionally biased region" description="Polar residues" evidence="9">
    <location>
        <begin position="230"/>
        <end position="239"/>
    </location>
</feature>
<evidence type="ECO:0000256" key="9">
    <source>
        <dbReference type="SAM" id="MobiDB-lite"/>
    </source>
</evidence>
<feature type="domain" description="BED-type" evidence="11">
    <location>
        <begin position="151"/>
        <end position="202"/>
    </location>
</feature>
<keyword evidence="10" id="KW-0732">Signal</keyword>
<keyword evidence="13" id="KW-1185">Reference proteome</keyword>
<dbReference type="PANTHER" id="PTHR46481">
    <property type="entry name" value="ZINC FINGER BED DOMAIN-CONTAINING PROTEIN 4"/>
    <property type="match status" value="1"/>
</dbReference>
<protein>
    <recommendedName>
        <fullName evidence="11">BED-type domain-containing protein</fullName>
    </recommendedName>
</protein>
<feature type="chain" id="PRO_5033062670" description="BED-type domain-containing protein" evidence="10">
    <location>
        <begin position="17"/>
        <end position="910"/>
    </location>
</feature>
<dbReference type="Pfam" id="PF21787">
    <property type="entry name" value="TNP-like_RNaseH_N"/>
    <property type="match status" value="1"/>
</dbReference>
<dbReference type="InterPro" id="IPR012337">
    <property type="entry name" value="RNaseH-like_sf"/>
</dbReference>
<gene>
    <name evidence="12" type="ORF">HW555_000429</name>
</gene>
<dbReference type="GO" id="GO:0005634">
    <property type="term" value="C:nucleus"/>
    <property type="evidence" value="ECO:0007669"/>
    <property type="project" value="UniProtKB-SubCell"/>
</dbReference>
<dbReference type="PANTHER" id="PTHR46481:SF10">
    <property type="entry name" value="ZINC FINGER BED DOMAIN-CONTAINING PROTEIN 39"/>
    <property type="match status" value="1"/>
</dbReference>
<dbReference type="InterPro" id="IPR036236">
    <property type="entry name" value="Znf_C2H2_sf"/>
</dbReference>
<dbReference type="InterPro" id="IPR048365">
    <property type="entry name" value="TNP-like_RNaseH_N"/>
</dbReference>
<accession>A0A835GTM8</accession>
<organism evidence="12 13">
    <name type="scientific">Spodoptera exigua</name>
    <name type="common">Beet armyworm</name>
    <name type="synonym">Noctua fulgens</name>
    <dbReference type="NCBI Taxonomy" id="7107"/>
    <lineage>
        <taxon>Eukaryota</taxon>
        <taxon>Metazoa</taxon>
        <taxon>Ecdysozoa</taxon>
        <taxon>Arthropoda</taxon>
        <taxon>Hexapoda</taxon>
        <taxon>Insecta</taxon>
        <taxon>Pterygota</taxon>
        <taxon>Neoptera</taxon>
        <taxon>Endopterygota</taxon>
        <taxon>Lepidoptera</taxon>
        <taxon>Glossata</taxon>
        <taxon>Ditrysia</taxon>
        <taxon>Noctuoidea</taxon>
        <taxon>Noctuidae</taxon>
        <taxon>Amphipyrinae</taxon>
        <taxon>Spodoptera</taxon>
    </lineage>
</organism>
<evidence type="ECO:0000256" key="7">
    <source>
        <dbReference type="ARBA" id="ARBA00023242"/>
    </source>
</evidence>
<keyword evidence="6" id="KW-0804">Transcription</keyword>
<evidence type="ECO:0000256" key="3">
    <source>
        <dbReference type="ARBA" id="ARBA00022771"/>
    </source>
</evidence>
<keyword evidence="4" id="KW-0862">Zinc</keyword>
<evidence type="ECO:0000256" key="2">
    <source>
        <dbReference type="ARBA" id="ARBA00022723"/>
    </source>
</evidence>
<dbReference type="Proteomes" id="UP000648187">
    <property type="component" value="Unassembled WGS sequence"/>
</dbReference>
<sequence>MTLLWILLFDEVSLKAQITYNERKDKITGVVDNGQQRKPKFADHAQVFMLRGLIKNYKQRIFYTFSASATKGPELAKQIKQVITGVQQAGFIVIASLCEQGLRRILNSLGFRWKKAENNRRIKKKIKHQIAIEFLKTLLKYREEGRTIIYTDDSIIWHHFEKDNVNFKTKCNVCKDILSYKSSTANLKSHLRRKHPSVYLSVFGSDDQPGLTSSESEQATRSLQVEPIPGTSTSAVESQPTPPPTKRQKVIDASINKKISVEQKKDLLDLCIDSFHPFSLVEERAFKKFCRWIPGYKLPTRKTLSGSLLEETYNKVENDIKVQVAQEVETICITTDLWTSRVTESYISITGHYITRQFEMKTVLLGCCIFSGSHTASNIASEIKEILMRRNIKEKDWTNCAQLCVVLRPFEEMTRTLSGQKYLTGSSVIIMVRCLKESCQKIIDNSEFSSEVHDVALLLRTGLSERFRGVEQSGTLALTCFLDPRFKMQAFSDPSEAAKTKEKVRRLVAASISETERTSETTTNAVAVQSNNENSGYSPWDIFDSLIKQNTSVGTPTSKAIKEVDMYLADDILPRKNEKGEWNSPLQWWKNHQEYLETITPTNDLTVQLRNTLLNEIKKRFDNIQKVHLFSMTTILDPLFKKIHLDDGTALAKTINFIKRYLNDTNDLGAAPVVSQASASDEVDPDDIWQAHPCKVSLQAPSGECFFSSGRAPSFEGWKYCPKNKKPHHGAKIDQTIIPSVFAHRFVAAVAAEHAFSYITAEDWKNVCKYVMKIEKEYYDTGAIMYEQMERLVINLRDDISSDLSELEYSSDSECAGSSSQNCSFSGIEYLDESNTMRRRISSSTEEDESDDNIEYAESDASIYENLMITELDKTTGVLRPKIDPNNKVTLLSTFSDNRHYNFAVIFLIS</sequence>
<dbReference type="SUPFAM" id="SSF53098">
    <property type="entry name" value="Ribonuclease H-like"/>
    <property type="match status" value="1"/>
</dbReference>
<dbReference type="GO" id="GO:0009791">
    <property type="term" value="P:post-embryonic development"/>
    <property type="evidence" value="ECO:0007669"/>
    <property type="project" value="UniProtKB-ARBA"/>
</dbReference>
<dbReference type="Pfam" id="PF02892">
    <property type="entry name" value="zf-BED"/>
    <property type="match status" value="1"/>
</dbReference>
<evidence type="ECO:0000313" key="12">
    <source>
        <dbReference type="EMBL" id="KAF9424290.1"/>
    </source>
</evidence>
<evidence type="ECO:0000256" key="10">
    <source>
        <dbReference type="SAM" id="SignalP"/>
    </source>
</evidence>
<dbReference type="InterPro" id="IPR003656">
    <property type="entry name" value="Znf_BED"/>
</dbReference>
<keyword evidence="7" id="KW-0539">Nucleus</keyword>
<dbReference type="GO" id="GO:0003677">
    <property type="term" value="F:DNA binding"/>
    <property type="evidence" value="ECO:0007669"/>
    <property type="project" value="InterPro"/>
</dbReference>
<dbReference type="InterPro" id="IPR052035">
    <property type="entry name" value="ZnF_BED_domain_contain"/>
</dbReference>
<feature type="signal peptide" evidence="10">
    <location>
        <begin position="1"/>
        <end position="16"/>
    </location>
</feature>
<evidence type="ECO:0000256" key="6">
    <source>
        <dbReference type="ARBA" id="ARBA00023163"/>
    </source>
</evidence>
<comment type="subcellular location">
    <subcellularLocation>
        <location evidence="1">Nucleus</location>
    </subcellularLocation>
</comment>
<evidence type="ECO:0000256" key="4">
    <source>
        <dbReference type="ARBA" id="ARBA00022833"/>
    </source>
</evidence>
<evidence type="ECO:0000256" key="1">
    <source>
        <dbReference type="ARBA" id="ARBA00004123"/>
    </source>
</evidence>
<proteinExistence type="predicted"/>
<dbReference type="PROSITE" id="PS50808">
    <property type="entry name" value="ZF_BED"/>
    <property type="match status" value="1"/>
</dbReference>
<evidence type="ECO:0000259" key="11">
    <source>
        <dbReference type="PROSITE" id="PS50808"/>
    </source>
</evidence>
<dbReference type="SUPFAM" id="SSF57667">
    <property type="entry name" value="beta-beta-alpha zinc fingers"/>
    <property type="match status" value="1"/>
</dbReference>
<comment type="caution">
    <text evidence="12">The sequence shown here is derived from an EMBL/GenBank/DDBJ whole genome shotgun (WGS) entry which is preliminary data.</text>
</comment>
<dbReference type="SMART" id="SM00614">
    <property type="entry name" value="ZnF_BED"/>
    <property type="match status" value="1"/>
</dbReference>
<evidence type="ECO:0000313" key="13">
    <source>
        <dbReference type="Proteomes" id="UP000648187"/>
    </source>
</evidence>
<evidence type="ECO:0000256" key="5">
    <source>
        <dbReference type="ARBA" id="ARBA00023015"/>
    </source>
</evidence>
<keyword evidence="5" id="KW-0805">Transcription regulation</keyword>
<name>A0A835GTM8_SPOEX</name>
<dbReference type="AlphaFoldDB" id="A0A835GTM8"/>
<feature type="compositionally biased region" description="Polar residues" evidence="9">
    <location>
        <begin position="210"/>
        <end position="223"/>
    </location>
</feature>